<organism evidence="19 20">
    <name type="scientific">Brucella pseudogrignonensis</name>
    <dbReference type="NCBI Taxonomy" id="419475"/>
    <lineage>
        <taxon>Bacteria</taxon>
        <taxon>Pseudomonadati</taxon>
        <taxon>Pseudomonadota</taxon>
        <taxon>Alphaproteobacteria</taxon>
        <taxon>Hyphomicrobiales</taxon>
        <taxon>Brucellaceae</taxon>
        <taxon>Brucella/Ochrobactrum group</taxon>
        <taxon>Brucella</taxon>
    </lineage>
</organism>
<keyword evidence="9" id="KW-0408">Iron</keyword>
<feature type="short sequence motif" description="TonB C-terminal box" evidence="15">
    <location>
        <begin position="888"/>
        <end position="905"/>
    </location>
</feature>
<evidence type="ECO:0000256" key="16">
    <source>
        <dbReference type="RuleBase" id="RU003357"/>
    </source>
</evidence>
<keyword evidence="10 16" id="KW-0798">TonB box</keyword>
<evidence type="ECO:0000256" key="5">
    <source>
        <dbReference type="ARBA" id="ARBA00022452"/>
    </source>
</evidence>
<dbReference type="PANTHER" id="PTHR30069">
    <property type="entry name" value="TONB-DEPENDENT OUTER MEMBRANE RECEPTOR"/>
    <property type="match status" value="1"/>
</dbReference>
<dbReference type="InterPro" id="IPR039426">
    <property type="entry name" value="TonB-dep_rcpt-like"/>
</dbReference>
<dbReference type="InterPro" id="IPR037066">
    <property type="entry name" value="Plug_dom_sf"/>
</dbReference>
<accession>A0ABU1ME76</accession>
<dbReference type="Pfam" id="PF07715">
    <property type="entry name" value="Plug"/>
    <property type="match status" value="1"/>
</dbReference>
<dbReference type="PROSITE" id="PS52016">
    <property type="entry name" value="TONB_DEPENDENT_REC_3"/>
    <property type="match status" value="1"/>
</dbReference>
<comment type="caution">
    <text evidence="19">The sequence shown here is derived from an EMBL/GenBank/DDBJ whole genome shotgun (WGS) entry which is preliminary data.</text>
</comment>
<dbReference type="SMART" id="SM00965">
    <property type="entry name" value="STN"/>
    <property type="match status" value="1"/>
</dbReference>
<dbReference type="Gene3D" id="2.170.130.10">
    <property type="entry name" value="TonB-dependent receptor, plug domain"/>
    <property type="match status" value="1"/>
</dbReference>
<keyword evidence="7 14" id="KW-0812">Transmembrane</keyword>
<proteinExistence type="inferred from homology"/>
<evidence type="ECO:0000256" key="13">
    <source>
        <dbReference type="ARBA" id="ARBA00023237"/>
    </source>
</evidence>
<name>A0ABU1ME76_9HYPH</name>
<dbReference type="RefSeq" id="WP_310015779.1">
    <property type="nucleotide sequence ID" value="NZ_JAVDQT010000010.1"/>
</dbReference>
<keyword evidence="11 14" id="KW-0472">Membrane</keyword>
<keyword evidence="4 14" id="KW-0813">Transport</keyword>
<evidence type="ECO:0000256" key="12">
    <source>
        <dbReference type="ARBA" id="ARBA00023170"/>
    </source>
</evidence>
<evidence type="ECO:0000256" key="8">
    <source>
        <dbReference type="ARBA" id="ARBA00022729"/>
    </source>
</evidence>
<dbReference type="CDD" id="cd01347">
    <property type="entry name" value="ligand_gated_channel"/>
    <property type="match status" value="1"/>
</dbReference>
<dbReference type="SUPFAM" id="SSF56935">
    <property type="entry name" value="Porins"/>
    <property type="match status" value="1"/>
</dbReference>
<evidence type="ECO:0000313" key="19">
    <source>
        <dbReference type="EMBL" id="MDR6434353.1"/>
    </source>
</evidence>
<keyword evidence="6" id="KW-0410">Iron transport</keyword>
<comment type="similarity">
    <text evidence="2 14 16">Belongs to the TonB-dependent receptor family.</text>
</comment>
<evidence type="ECO:0000256" key="6">
    <source>
        <dbReference type="ARBA" id="ARBA00022496"/>
    </source>
</evidence>
<dbReference type="Proteomes" id="UP001184614">
    <property type="component" value="Unassembled WGS sequence"/>
</dbReference>
<feature type="domain" description="Secretin/TonB short N-terminal" evidence="18">
    <location>
        <begin position="63"/>
        <end position="114"/>
    </location>
</feature>
<dbReference type="Gene3D" id="3.55.50.30">
    <property type="match status" value="1"/>
</dbReference>
<dbReference type="PANTHER" id="PTHR30069:SF41">
    <property type="entry name" value="HEME_HEMOPEXIN UTILIZATION PROTEIN C"/>
    <property type="match status" value="1"/>
</dbReference>
<keyword evidence="12 19" id="KW-0675">Receptor</keyword>
<evidence type="ECO:0000259" key="18">
    <source>
        <dbReference type="SMART" id="SM00965"/>
    </source>
</evidence>
<dbReference type="InterPro" id="IPR012910">
    <property type="entry name" value="Plug_dom"/>
</dbReference>
<dbReference type="InterPro" id="IPR000531">
    <property type="entry name" value="Beta-barrel_TonB"/>
</dbReference>
<keyword evidence="5 14" id="KW-1134">Transmembrane beta strand</keyword>
<evidence type="ECO:0000256" key="4">
    <source>
        <dbReference type="ARBA" id="ARBA00022448"/>
    </source>
</evidence>
<dbReference type="EMBL" id="JAVDQT010000010">
    <property type="protein sequence ID" value="MDR6434353.1"/>
    <property type="molecule type" value="Genomic_DNA"/>
</dbReference>
<evidence type="ECO:0000256" key="17">
    <source>
        <dbReference type="SAM" id="SignalP"/>
    </source>
</evidence>
<evidence type="ECO:0000256" key="11">
    <source>
        <dbReference type="ARBA" id="ARBA00023136"/>
    </source>
</evidence>
<protein>
    <recommendedName>
        <fullName evidence="3">Heme transporter BhuA</fullName>
    </recommendedName>
</protein>
<feature type="chain" id="PRO_5046745744" description="Heme transporter BhuA" evidence="17">
    <location>
        <begin position="28"/>
        <end position="905"/>
    </location>
</feature>
<sequence length="905" mass="98430">MGKASSRRRLVVLLTSTVLTATITAGALNGAAFAQTAEQAYQFNVPAKPIRQAMNDIVRVTGIDVVFPETGAASAMGRPVRGTMTPQQAVAALLSGTGLSHKFTSAKTVAISDPTMGSALQSAPSADGTTVLNTITVSGGQGALGSYDDTYKSAGSVAYISSEEIEQKRGSSVGDFIGGIPGVLNGDSRNSGALDVNIRGMQGQGRVPVIIDGASQEQTVYRGYNGARSGSYVDPDLIGEVAIEKGASSGADATGAIGGIVRMQTISADDILLPGKQFGVRLRGGFNSNSASVPAVFTQGGMLGGRFPEGTTPVVRDGGNMDRPGLLDPTGGNGSIAGAFTSENVDLVAAYARRKNGNYFSGEHGKGQPHFVDLGTDYGYQTIGYEGLSPWKGGEEILNTSTDNKSLLFKGNFRFGDDHALELSYMDFDSTYGEIMPTRLGTHTSAVGGYQSELDKLDLKTWTARYRWDPESDLINLKVDLFRTDMDHRATNLLTVSGITTESYSWSQTVRDGVTVSNESKIDVIPGDFKLEYGGAWQHEKVGLPDGYENDKWTINHIEFAPRTGSRTQKSAFLNSNWEINSQWQLKTGLRYSDYKTTDHNYTLKALTFWPNATYELVPGQHTERSGHGWSKNISLSWTPTDSIQLYGRYSDAIRLPTIFESIKGFSTGLMPDELLPERAKTFEIGANKSFENVISENDLLRTHIAYYDNDIDNYLTRSNVPYNIPGGTSVIGSLGMVNLENARMSGIEVSADYERGPLSARLSWNHAIKSRFCAKPGTLHRIDDLCTEGGFANSYALQHVPPKDTVSMQMTYKMFEERLTLGTRVSYYSNRFVKTKVASTSEIQPGNWNPYTLVDVFGSYKFNESKQIDFAIDNLTDRYYMDAINAALMPGPGRTFRLNMTAKF</sequence>
<dbReference type="Pfam" id="PF00593">
    <property type="entry name" value="TonB_dep_Rec_b-barrel"/>
    <property type="match status" value="1"/>
</dbReference>
<evidence type="ECO:0000256" key="1">
    <source>
        <dbReference type="ARBA" id="ARBA00004571"/>
    </source>
</evidence>
<keyword evidence="8 17" id="KW-0732">Signal</keyword>
<dbReference type="PROSITE" id="PS01156">
    <property type="entry name" value="TONB_DEPENDENT_REC_2"/>
    <property type="match status" value="1"/>
</dbReference>
<dbReference type="Gene3D" id="2.40.170.20">
    <property type="entry name" value="TonB-dependent receptor, beta-barrel domain"/>
    <property type="match status" value="1"/>
</dbReference>
<comment type="subcellular location">
    <subcellularLocation>
        <location evidence="1 14">Cell outer membrane</location>
        <topology evidence="1 14">Multi-pass membrane protein</topology>
    </subcellularLocation>
</comment>
<dbReference type="InterPro" id="IPR011662">
    <property type="entry name" value="Secretin/TonB_short_N"/>
</dbReference>
<dbReference type="InterPro" id="IPR006311">
    <property type="entry name" value="TAT_signal"/>
</dbReference>
<keyword evidence="13 14" id="KW-0998">Cell outer membrane</keyword>
<evidence type="ECO:0000256" key="2">
    <source>
        <dbReference type="ARBA" id="ARBA00009810"/>
    </source>
</evidence>
<evidence type="ECO:0000256" key="3">
    <source>
        <dbReference type="ARBA" id="ARBA00021261"/>
    </source>
</evidence>
<keyword evidence="20" id="KW-1185">Reference proteome</keyword>
<evidence type="ECO:0000256" key="9">
    <source>
        <dbReference type="ARBA" id="ARBA00023004"/>
    </source>
</evidence>
<evidence type="ECO:0000256" key="14">
    <source>
        <dbReference type="PROSITE-ProRule" id="PRU01360"/>
    </source>
</evidence>
<evidence type="ECO:0000256" key="15">
    <source>
        <dbReference type="PROSITE-ProRule" id="PRU10144"/>
    </source>
</evidence>
<evidence type="ECO:0000313" key="20">
    <source>
        <dbReference type="Proteomes" id="UP001184614"/>
    </source>
</evidence>
<feature type="signal peptide" evidence="17">
    <location>
        <begin position="1"/>
        <end position="27"/>
    </location>
</feature>
<reference evidence="19 20" key="1">
    <citation type="submission" date="2023-07" db="EMBL/GenBank/DDBJ databases">
        <title>Sorghum-associated microbial communities from plants grown in Nebraska, USA.</title>
        <authorList>
            <person name="Schachtman D."/>
        </authorList>
    </citation>
    <scope>NUCLEOTIDE SEQUENCE [LARGE SCALE GENOMIC DNA]</scope>
    <source>
        <strain evidence="19 20">DS1730</strain>
    </source>
</reference>
<dbReference type="PROSITE" id="PS51318">
    <property type="entry name" value="TAT"/>
    <property type="match status" value="1"/>
</dbReference>
<evidence type="ECO:0000256" key="7">
    <source>
        <dbReference type="ARBA" id="ARBA00022692"/>
    </source>
</evidence>
<evidence type="ECO:0000256" key="10">
    <source>
        <dbReference type="ARBA" id="ARBA00023077"/>
    </source>
</evidence>
<dbReference type="InterPro" id="IPR036942">
    <property type="entry name" value="Beta-barrel_TonB_sf"/>
</dbReference>
<dbReference type="InterPro" id="IPR010917">
    <property type="entry name" value="TonB_rcpt_CS"/>
</dbReference>
<keyword evidence="6" id="KW-0406">Ion transport</keyword>
<gene>
    <name evidence="19" type="ORF">J2782_004104</name>
</gene>